<proteinExistence type="predicted"/>
<name>A0A9D2J4S2_9MICO</name>
<dbReference type="InterPro" id="IPR021408">
    <property type="entry name" value="DUF3046"/>
</dbReference>
<dbReference type="Proteomes" id="UP000824037">
    <property type="component" value="Unassembled WGS sequence"/>
</dbReference>
<dbReference type="Pfam" id="PF11248">
    <property type="entry name" value="DUF3046"/>
    <property type="match status" value="1"/>
</dbReference>
<comment type="caution">
    <text evidence="1">The sequence shown here is derived from an EMBL/GenBank/DDBJ whole genome shotgun (WGS) entry which is preliminary data.</text>
</comment>
<dbReference type="EMBL" id="DXBY01000250">
    <property type="protein sequence ID" value="HIZ36995.1"/>
    <property type="molecule type" value="Genomic_DNA"/>
</dbReference>
<dbReference type="AlphaFoldDB" id="A0A9D2J4S2"/>
<protein>
    <submittedName>
        <fullName evidence="1">DUF3046 domain-containing protein</fullName>
    </submittedName>
</protein>
<accession>A0A9D2J4S2</accession>
<gene>
    <name evidence="1" type="ORF">H9815_14575</name>
</gene>
<reference evidence="1" key="1">
    <citation type="journal article" date="2021" name="PeerJ">
        <title>Extensive microbial diversity within the chicken gut microbiome revealed by metagenomics and culture.</title>
        <authorList>
            <person name="Gilroy R."/>
            <person name="Ravi A."/>
            <person name="Getino M."/>
            <person name="Pursley I."/>
            <person name="Horton D.L."/>
            <person name="Alikhan N.F."/>
            <person name="Baker D."/>
            <person name="Gharbi K."/>
            <person name="Hall N."/>
            <person name="Watson M."/>
            <person name="Adriaenssens E.M."/>
            <person name="Foster-Nyarko E."/>
            <person name="Jarju S."/>
            <person name="Secka A."/>
            <person name="Antonio M."/>
            <person name="Oren A."/>
            <person name="Chaudhuri R.R."/>
            <person name="La Ragione R."/>
            <person name="Hildebrand F."/>
            <person name="Pallen M.J."/>
        </authorList>
    </citation>
    <scope>NUCLEOTIDE SEQUENCE</scope>
    <source>
        <strain evidence="1">ChiGjej4B4-7305</strain>
    </source>
</reference>
<reference evidence="1" key="2">
    <citation type="submission" date="2021-04" db="EMBL/GenBank/DDBJ databases">
        <authorList>
            <person name="Gilroy R."/>
        </authorList>
    </citation>
    <scope>NUCLEOTIDE SEQUENCE</scope>
    <source>
        <strain evidence="1">ChiGjej4B4-7305</strain>
    </source>
</reference>
<evidence type="ECO:0000313" key="2">
    <source>
        <dbReference type="Proteomes" id="UP000824037"/>
    </source>
</evidence>
<evidence type="ECO:0000313" key="1">
    <source>
        <dbReference type="EMBL" id="HIZ36995.1"/>
    </source>
</evidence>
<sequence>MKHSEFQQAMRDTFGAYASSLAEDMVLAPLGSRTANQALAEGTPPGVVWDAICTVNELGEEVRWRHRRVHRAKK</sequence>
<organism evidence="1 2">
    <name type="scientific">Candidatus Ruania gallistercoris</name>
    <dbReference type="NCBI Taxonomy" id="2838746"/>
    <lineage>
        <taxon>Bacteria</taxon>
        <taxon>Bacillati</taxon>
        <taxon>Actinomycetota</taxon>
        <taxon>Actinomycetes</taxon>
        <taxon>Micrococcales</taxon>
        <taxon>Ruaniaceae</taxon>
        <taxon>Ruania</taxon>
    </lineage>
</organism>